<keyword evidence="1" id="KW-0121">Carboxypeptidase</keyword>
<dbReference type="RefSeq" id="WP_121907835.1">
    <property type="nucleotide sequence ID" value="NZ_REFC01000013.1"/>
</dbReference>
<protein>
    <submittedName>
        <fullName evidence="1">Carboxypeptidase-like protein</fullName>
    </submittedName>
</protein>
<keyword evidence="1" id="KW-0645">Protease</keyword>
<keyword evidence="2" id="KW-1185">Reference proteome</keyword>
<dbReference type="Proteomes" id="UP000271339">
    <property type="component" value="Unassembled WGS sequence"/>
</dbReference>
<evidence type="ECO:0000313" key="1">
    <source>
        <dbReference type="EMBL" id="RMA58897.1"/>
    </source>
</evidence>
<evidence type="ECO:0000313" key="2">
    <source>
        <dbReference type="Proteomes" id="UP000271339"/>
    </source>
</evidence>
<reference evidence="1 2" key="1">
    <citation type="submission" date="2018-10" db="EMBL/GenBank/DDBJ databases">
        <title>Genomic Encyclopedia of Archaeal and Bacterial Type Strains, Phase II (KMG-II): from individual species to whole genera.</title>
        <authorList>
            <person name="Goeker M."/>
        </authorList>
    </citation>
    <scope>NUCLEOTIDE SEQUENCE [LARGE SCALE GENOMIC DNA]</scope>
    <source>
        <strain evidence="1 2">DSM 23424</strain>
    </source>
</reference>
<dbReference type="InterPro" id="IPR008969">
    <property type="entry name" value="CarboxyPept-like_regulatory"/>
</dbReference>
<keyword evidence="1" id="KW-0378">Hydrolase</keyword>
<dbReference type="GO" id="GO:0004180">
    <property type="term" value="F:carboxypeptidase activity"/>
    <property type="evidence" value="ECO:0007669"/>
    <property type="project" value="UniProtKB-KW"/>
</dbReference>
<accession>A0A3L9YH58</accession>
<proteinExistence type="predicted"/>
<organism evidence="1 2">
    <name type="scientific">Ulvibacter antarcticus</name>
    <dbReference type="NCBI Taxonomy" id="442714"/>
    <lineage>
        <taxon>Bacteria</taxon>
        <taxon>Pseudomonadati</taxon>
        <taxon>Bacteroidota</taxon>
        <taxon>Flavobacteriia</taxon>
        <taxon>Flavobacteriales</taxon>
        <taxon>Flavobacteriaceae</taxon>
        <taxon>Ulvibacter</taxon>
    </lineage>
</organism>
<dbReference type="Pfam" id="PF13715">
    <property type="entry name" value="CarbopepD_reg_2"/>
    <property type="match status" value="1"/>
</dbReference>
<dbReference type="Gene3D" id="2.60.40.1120">
    <property type="entry name" value="Carboxypeptidase-like, regulatory domain"/>
    <property type="match status" value="1"/>
</dbReference>
<dbReference type="SUPFAM" id="SSF49464">
    <property type="entry name" value="Carboxypeptidase regulatory domain-like"/>
    <property type="match status" value="1"/>
</dbReference>
<dbReference type="OrthoDB" id="1413766at2"/>
<name>A0A3L9YH58_9FLAO</name>
<dbReference type="EMBL" id="REFC01000013">
    <property type="protein sequence ID" value="RMA58897.1"/>
    <property type="molecule type" value="Genomic_DNA"/>
</dbReference>
<sequence>MKKTIKWNYRILIMTVCIALGSIFTSIAQELTNFSSFSGIVQDSNDRSPLESASIIVKNSNISVTTNSEGNFIIKIPEQYTDGSIIVSFLGYSSKEITITSLSKENNKIMLVPKITNLSEVNLVTFKNVESFVRTVFRKKTENNPVEPNIMTAFYRETVKRRSRNVSLTEAVVSLYKQPYNTNKKDIIELNKARKSTDYRRLDTVAFKLQGGPFSTLFIDIMKYPEYIFAEEYIADYDFKFEPPTTIKGKYIYVVGFKQKETITVPLYEGTLFIDSETLALTSANYHLNVEDSQAVEKMLVKKKPSDVRVYPLLASYHVDYRENKGKWYYSYGNIELTFKISQKGKWFSSVYSLASEMAVTDWELNLENKKVKSRERLSPTVIMSDEVSGFADPDFWGAYNVIEPEKSIESAISKIQRKIEKEKD</sequence>
<dbReference type="AlphaFoldDB" id="A0A3L9YH58"/>
<comment type="caution">
    <text evidence="1">The sequence shown here is derived from an EMBL/GenBank/DDBJ whole genome shotgun (WGS) entry which is preliminary data.</text>
</comment>
<gene>
    <name evidence="1" type="ORF">BXY75_2279</name>
</gene>